<keyword evidence="9" id="KW-1185">Reference proteome</keyword>
<dbReference type="InterPro" id="IPR049704">
    <property type="entry name" value="Aminotrans_3_PPA_site"/>
</dbReference>
<dbReference type="NCBIfam" id="NF000818">
    <property type="entry name" value="PRK00062.1"/>
    <property type="match status" value="1"/>
</dbReference>
<sequence>MVSSHELFSKAKQFIPGGVNSPVRSFSAVGGDPIFFSHGKGAYLFDVQGQSYIDYVGSWGALILGHAPEKIVSAVEQAARRGLSFGAPTPGEIDLAEKISNLMPNLAKVRLMNSGTEATMTAIRLARGFTGRDKILKFNGCYHGHVDALLVKAGSGLASFGIPDSAGIPKEVAQQTLSVDFNNLEQVTQMFMHYGKEIAAVIVEPIAANMNCVLPLSGFLEGLRELCDYYGSLLIFDEVISGFRVSLGGAQAIYQVKPDLTTLGKIIGGGLPVGALGGRSEIMDCLAPQGKVYQAGTLSGNPIAVAAGLATLEVVSQPEFYAELNFINEKLVSGLLALAKEANICFQAHHVGGLFGFLFTQEIGIYNYQQVKSANQLLFKEFFHRMLAEGIYFSPSAFESGFISSLHGSQEINFTLAAAEKVFAKLKEQNLIPA</sequence>
<dbReference type="EMBL" id="LUKY01000029">
    <property type="protein sequence ID" value="OIZ95768.1"/>
    <property type="molecule type" value="Genomic_DNA"/>
</dbReference>
<evidence type="ECO:0000256" key="3">
    <source>
        <dbReference type="ARBA" id="ARBA00008981"/>
    </source>
</evidence>
<gene>
    <name evidence="7" type="primary">hemL</name>
    <name evidence="8" type="ORF">A1D18_01150</name>
</gene>
<evidence type="ECO:0000256" key="1">
    <source>
        <dbReference type="ARBA" id="ARBA00001933"/>
    </source>
</evidence>
<proteinExistence type="inferred from homology"/>
<comment type="pathway">
    <text evidence="2">Porphyrin-containing compound metabolism; protoporphyrin-IX biosynthesis; 5-aminolevulinate from L-glutamyl-tRNA(Glu): step 2/2.</text>
</comment>
<keyword evidence="8" id="KW-0032">Aminotransferase</keyword>
<dbReference type="STRING" id="1225476.A1D18_01150"/>
<dbReference type="InterPro" id="IPR004639">
    <property type="entry name" value="4pyrrol_synth_GluAld_NH2Trfase"/>
</dbReference>
<evidence type="ECO:0000256" key="7">
    <source>
        <dbReference type="HAMAP-Rule" id="MF_00375"/>
    </source>
</evidence>
<dbReference type="InterPro" id="IPR005814">
    <property type="entry name" value="Aminotrans_3"/>
</dbReference>
<organism evidence="8 9">
    <name type="scientific">Candidatus Rickettsiella isopodorum</name>
    <dbReference type="NCBI Taxonomy" id="1225476"/>
    <lineage>
        <taxon>Bacteria</taxon>
        <taxon>Pseudomonadati</taxon>
        <taxon>Pseudomonadota</taxon>
        <taxon>Gammaproteobacteria</taxon>
        <taxon>Legionellales</taxon>
        <taxon>Coxiellaceae</taxon>
        <taxon>Rickettsiella</taxon>
    </lineage>
</organism>
<dbReference type="RefSeq" id="WP_071661991.1">
    <property type="nucleotide sequence ID" value="NZ_LUKY01000029.1"/>
</dbReference>
<name>A0A1J8NKU8_9COXI</name>
<keyword evidence="8" id="KW-0808">Transferase</keyword>
<evidence type="ECO:0000313" key="9">
    <source>
        <dbReference type="Proteomes" id="UP000183924"/>
    </source>
</evidence>
<reference evidence="8 9" key="1">
    <citation type="submission" date="2016-03" db="EMBL/GenBank/DDBJ databases">
        <title>Comparative genomics of Rickettsiella.</title>
        <authorList>
            <person name="Chandler C."/>
            <person name="Wang Y."/>
        </authorList>
    </citation>
    <scope>NUCLEOTIDE SEQUENCE [LARGE SCALE GENOMIC DNA]</scope>
    <source>
        <strain evidence="8 9">RCFS May 2013</strain>
    </source>
</reference>
<keyword evidence="4 7" id="KW-0663">Pyridoxal phosphate</keyword>
<comment type="subunit">
    <text evidence="7">Homodimer.</text>
</comment>
<dbReference type="PROSITE" id="PS00600">
    <property type="entry name" value="AA_TRANSFER_CLASS_3"/>
    <property type="match status" value="1"/>
</dbReference>
<dbReference type="NCBIfam" id="TIGR00713">
    <property type="entry name" value="hemL"/>
    <property type="match status" value="1"/>
</dbReference>
<keyword evidence="6 7" id="KW-0627">Porphyrin biosynthesis</keyword>
<dbReference type="GO" id="GO:0008483">
    <property type="term" value="F:transaminase activity"/>
    <property type="evidence" value="ECO:0007669"/>
    <property type="project" value="UniProtKB-KW"/>
</dbReference>
<evidence type="ECO:0000256" key="5">
    <source>
        <dbReference type="ARBA" id="ARBA00023235"/>
    </source>
</evidence>
<feature type="modified residue" description="N6-(pyridoxal phosphate)lysine" evidence="7">
    <location>
        <position position="265"/>
    </location>
</feature>
<comment type="catalytic activity">
    <reaction evidence="7">
        <text>(S)-4-amino-5-oxopentanoate = 5-aminolevulinate</text>
        <dbReference type="Rhea" id="RHEA:14265"/>
        <dbReference type="ChEBI" id="CHEBI:57501"/>
        <dbReference type="ChEBI" id="CHEBI:356416"/>
        <dbReference type="EC" id="5.4.3.8"/>
    </reaction>
</comment>
<dbReference type="GO" id="GO:0030170">
    <property type="term" value="F:pyridoxal phosphate binding"/>
    <property type="evidence" value="ECO:0007669"/>
    <property type="project" value="InterPro"/>
</dbReference>
<keyword evidence="7" id="KW-0963">Cytoplasm</keyword>
<dbReference type="InterPro" id="IPR015422">
    <property type="entry name" value="PyrdxlP-dep_Trfase_small"/>
</dbReference>
<dbReference type="GO" id="GO:0005737">
    <property type="term" value="C:cytoplasm"/>
    <property type="evidence" value="ECO:0007669"/>
    <property type="project" value="UniProtKB-SubCell"/>
</dbReference>
<evidence type="ECO:0000256" key="4">
    <source>
        <dbReference type="ARBA" id="ARBA00022898"/>
    </source>
</evidence>
<comment type="caution">
    <text evidence="8">The sequence shown here is derived from an EMBL/GenBank/DDBJ whole genome shotgun (WGS) entry which is preliminary data.</text>
</comment>
<comment type="similarity">
    <text evidence="3 7">Belongs to the class-III pyridoxal-phosphate-dependent aminotransferase family. HemL subfamily.</text>
</comment>
<dbReference type="HAMAP" id="MF_00375">
    <property type="entry name" value="HemL_aminotrans_3"/>
    <property type="match status" value="1"/>
</dbReference>
<dbReference type="FunFam" id="3.40.640.10:FF:000021">
    <property type="entry name" value="Glutamate-1-semialdehyde 2,1-aminomutase"/>
    <property type="match status" value="1"/>
</dbReference>
<dbReference type="GO" id="GO:0006782">
    <property type="term" value="P:protoporphyrinogen IX biosynthetic process"/>
    <property type="evidence" value="ECO:0007669"/>
    <property type="project" value="UniProtKB-UniRule"/>
</dbReference>
<dbReference type="EC" id="5.4.3.8" evidence="7"/>
<dbReference type="PANTHER" id="PTHR43713:SF3">
    <property type="entry name" value="GLUTAMATE-1-SEMIALDEHYDE 2,1-AMINOMUTASE 1, CHLOROPLASTIC-RELATED"/>
    <property type="match status" value="1"/>
</dbReference>
<dbReference type="GO" id="GO:0042286">
    <property type="term" value="F:glutamate-1-semialdehyde 2,1-aminomutase activity"/>
    <property type="evidence" value="ECO:0007669"/>
    <property type="project" value="UniProtKB-UniRule"/>
</dbReference>
<dbReference type="Proteomes" id="UP000183924">
    <property type="component" value="Unassembled WGS sequence"/>
</dbReference>
<dbReference type="UniPathway" id="UPA00251">
    <property type="reaction ID" value="UER00317"/>
</dbReference>
<evidence type="ECO:0000256" key="6">
    <source>
        <dbReference type="ARBA" id="ARBA00023244"/>
    </source>
</evidence>
<dbReference type="AlphaFoldDB" id="A0A1J8NKU8"/>
<dbReference type="InterPro" id="IPR015421">
    <property type="entry name" value="PyrdxlP-dep_Trfase_major"/>
</dbReference>
<accession>A0A1J8NKU8</accession>
<dbReference type="SUPFAM" id="SSF53383">
    <property type="entry name" value="PLP-dependent transferases"/>
    <property type="match status" value="1"/>
</dbReference>
<protein>
    <recommendedName>
        <fullName evidence="7">Glutamate-1-semialdehyde 2,1-aminomutase</fullName>
        <shortName evidence="7">GSA</shortName>
        <ecNumber evidence="7">5.4.3.8</ecNumber>
    </recommendedName>
    <alternativeName>
        <fullName evidence="7">Glutamate-1-semialdehyde aminotransferase</fullName>
        <shortName evidence="7">GSA-AT</shortName>
    </alternativeName>
</protein>
<dbReference type="CDD" id="cd00610">
    <property type="entry name" value="OAT_like"/>
    <property type="match status" value="1"/>
</dbReference>
<keyword evidence="5 7" id="KW-0413">Isomerase</keyword>
<dbReference type="Pfam" id="PF00202">
    <property type="entry name" value="Aminotran_3"/>
    <property type="match status" value="1"/>
</dbReference>
<dbReference type="PANTHER" id="PTHR43713">
    <property type="entry name" value="GLUTAMATE-1-SEMIALDEHYDE 2,1-AMINOMUTASE"/>
    <property type="match status" value="1"/>
</dbReference>
<dbReference type="Gene3D" id="3.90.1150.10">
    <property type="entry name" value="Aspartate Aminotransferase, domain 1"/>
    <property type="match status" value="1"/>
</dbReference>
<dbReference type="Gene3D" id="3.40.640.10">
    <property type="entry name" value="Type I PLP-dependent aspartate aminotransferase-like (Major domain)"/>
    <property type="match status" value="1"/>
</dbReference>
<evidence type="ECO:0000313" key="8">
    <source>
        <dbReference type="EMBL" id="OIZ95768.1"/>
    </source>
</evidence>
<dbReference type="InterPro" id="IPR015424">
    <property type="entry name" value="PyrdxlP-dep_Trfase"/>
</dbReference>
<comment type="cofactor">
    <cofactor evidence="1 7">
        <name>pyridoxal 5'-phosphate</name>
        <dbReference type="ChEBI" id="CHEBI:597326"/>
    </cofactor>
</comment>
<dbReference type="OrthoDB" id="9801052at2"/>
<evidence type="ECO:0000256" key="2">
    <source>
        <dbReference type="ARBA" id="ARBA00004819"/>
    </source>
</evidence>
<comment type="subcellular location">
    <subcellularLocation>
        <location evidence="7">Cytoplasm</location>
    </subcellularLocation>
</comment>